<dbReference type="RefSeq" id="WP_013160885.1">
    <property type="nucleotide sequence ID" value="NZ_CP010341.1"/>
</dbReference>
<dbReference type="AlphaFoldDB" id="A0A068VQW1"/>
<dbReference type="GeneID" id="61222336"/>
<accession>A0A068VQW1</accession>
<proteinExistence type="predicted"/>
<gene>
    <name evidence="1" type="ORF">PFCIRM138_10150</name>
</gene>
<name>A0A068VQW1_PROFF</name>
<dbReference type="EMBL" id="LM676425">
    <property type="protein sequence ID" value="CEP26833.1"/>
    <property type="molecule type" value="Genomic_DNA"/>
</dbReference>
<evidence type="ECO:0008006" key="2">
    <source>
        <dbReference type="Google" id="ProtNLM"/>
    </source>
</evidence>
<dbReference type="InterPro" id="IPR021456">
    <property type="entry name" value="DUF3107"/>
</dbReference>
<reference evidence="1" key="1">
    <citation type="submission" date="2014-08" db="EMBL/GenBank/DDBJ databases">
        <authorList>
            <person name="Falentin Helene"/>
        </authorList>
    </citation>
    <scope>NUCLEOTIDE SEQUENCE</scope>
</reference>
<organism evidence="1">
    <name type="scientific">Propionibacterium freudenreichii subsp. freudenreichii</name>
    <dbReference type="NCBI Taxonomy" id="66712"/>
    <lineage>
        <taxon>Bacteria</taxon>
        <taxon>Bacillati</taxon>
        <taxon>Actinomycetota</taxon>
        <taxon>Actinomycetes</taxon>
        <taxon>Propionibacteriales</taxon>
        <taxon>Propionibacteriaceae</taxon>
        <taxon>Propionibacterium</taxon>
    </lineage>
</organism>
<sequence>MDIKIGIENVNRELGIETDQTRDEVTAALKEALSNDGVFTLTDSKGRQLVVPGAKIAYVEFGEEHARQVGFGTI</sequence>
<dbReference type="Pfam" id="PF11305">
    <property type="entry name" value="DUF3107"/>
    <property type="match status" value="1"/>
</dbReference>
<evidence type="ECO:0000313" key="1">
    <source>
        <dbReference type="EMBL" id="CEP26833.1"/>
    </source>
</evidence>
<protein>
    <recommendedName>
        <fullName evidence="2">ATP-binding protein</fullName>
    </recommendedName>
</protein>